<evidence type="ECO:0000313" key="2">
    <source>
        <dbReference type="EMBL" id="SEN68317.1"/>
    </source>
</evidence>
<evidence type="ECO:0000313" key="3">
    <source>
        <dbReference type="Proteomes" id="UP000198953"/>
    </source>
</evidence>
<organism evidence="2 3">
    <name type="scientific">Nonomuraea pusilla</name>
    <dbReference type="NCBI Taxonomy" id="46177"/>
    <lineage>
        <taxon>Bacteria</taxon>
        <taxon>Bacillati</taxon>
        <taxon>Actinomycetota</taxon>
        <taxon>Actinomycetes</taxon>
        <taxon>Streptosporangiales</taxon>
        <taxon>Streptosporangiaceae</taxon>
        <taxon>Nonomuraea</taxon>
    </lineage>
</organism>
<dbReference type="AlphaFoldDB" id="A0A1H8IKA1"/>
<protein>
    <submittedName>
        <fullName evidence="2">Uncharacterized protein</fullName>
    </submittedName>
</protein>
<sequence length="257" mass="28390">MVVPQVHVRGRSFSWRRYRRIQKPNRPQLHPHFGWNRRVEHGYALLDLRCGPGADHKPGNRWVPEGELRGGGLQRHVVPDADVLDGRRLSQPLGRSGLVVERRARSEIRQQARVVDAAGDDAHPRERQARCGRCPARPARSPLRRGFPEARTPGPAGRSRARPAQDSGNRAAHDALRRSPRGRGRSGSCQRASAVAVADVPAVTCFEDDIGDLDLPSAVVRAAPTLRLRPSRIRCRGRWGPAACRPGPPPPPGPPDW</sequence>
<feature type="region of interest" description="Disordered" evidence="1">
    <location>
        <begin position="237"/>
        <end position="257"/>
    </location>
</feature>
<dbReference type="Proteomes" id="UP000198953">
    <property type="component" value="Unassembled WGS sequence"/>
</dbReference>
<name>A0A1H8IKA1_9ACTN</name>
<accession>A0A1H8IKA1</accession>
<reference evidence="2 3" key="1">
    <citation type="submission" date="2016-10" db="EMBL/GenBank/DDBJ databases">
        <authorList>
            <person name="de Groot N.N."/>
        </authorList>
    </citation>
    <scope>NUCLEOTIDE SEQUENCE [LARGE SCALE GENOMIC DNA]</scope>
    <source>
        <strain evidence="2 3">DSM 43357</strain>
    </source>
</reference>
<dbReference type="EMBL" id="FOBF01000032">
    <property type="protein sequence ID" value="SEN68317.1"/>
    <property type="molecule type" value="Genomic_DNA"/>
</dbReference>
<keyword evidence="3" id="KW-1185">Reference proteome</keyword>
<feature type="region of interest" description="Disordered" evidence="1">
    <location>
        <begin position="111"/>
        <end position="193"/>
    </location>
</feature>
<feature type="compositionally biased region" description="Basic and acidic residues" evidence="1">
    <location>
        <begin position="120"/>
        <end position="129"/>
    </location>
</feature>
<feature type="compositionally biased region" description="Low complexity" evidence="1">
    <location>
        <begin position="131"/>
        <end position="141"/>
    </location>
</feature>
<gene>
    <name evidence="2" type="ORF">SAMN05660976_08072</name>
</gene>
<proteinExistence type="predicted"/>
<feature type="compositionally biased region" description="Pro residues" evidence="1">
    <location>
        <begin position="246"/>
        <end position="257"/>
    </location>
</feature>
<evidence type="ECO:0000256" key="1">
    <source>
        <dbReference type="SAM" id="MobiDB-lite"/>
    </source>
</evidence>